<feature type="compositionally biased region" description="Polar residues" evidence="1">
    <location>
        <begin position="141"/>
        <end position="152"/>
    </location>
</feature>
<feature type="compositionally biased region" description="Polar residues" evidence="1">
    <location>
        <begin position="64"/>
        <end position="87"/>
    </location>
</feature>
<dbReference type="EMBL" id="ML977334">
    <property type="protein sequence ID" value="KAF2111394.1"/>
    <property type="molecule type" value="Genomic_DNA"/>
</dbReference>
<evidence type="ECO:0000256" key="2">
    <source>
        <dbReference type="SAM" id="Phobius"/>
    </source>
</evidence>
<feature type="transmembrane region" description="Helical" evidence="2">
    <location>
        <begin position="540"/>
        <end position="563"/>
    </location>
</feature>
<name>A0A6A5YX69_9PLEO</name>
<dbReference type="Proteomes" id="UP000799770">
    <property type="component" value="Unassembled WGS sequence"/>
</dbReference>
<dbReference type="OrthoDB" id="443402at2759"/>
<keyword evidence="2" id="KW-1133">Transmembrane helix</keyword>
<evidence type="ECO:0000256" key="1">
    <source>
        <dbReference type="SAM" id="MobiDB-lite"/>
    </source>
</evidence>
<gene>
    <name evidence="3" type="ORF">BDV96DRAFT_602996</name>
</gene>
<organism evidence="3 4">
    <name type="scientific">Lophiotrema nucula</name>
    <dbReference type="NCBI Taxonomy" id="690887"/>
    <lineage>
        <taxon>Eukaryota</taxon>
        <taxon>Fungi</taxon>
        <taxon>Dikarya</taxon>
        <taxon>Ascomycota</taxon>
        <taxon>Pezizomycotina</taxon>
        <taxon>Dothideomycetes</taxon>
        <taxon>Pleosporomycetidae</taxon>
        <taxon>Pleosporales</taxon>
        <taxon>Lophiotremataceae</taxon>
        <taxon>Lophiotrema</taxon>
    </lineage>
</organism>
<keyword evidence="2" id="KW-0472">Membrane</keyword>
<reference evidence="3" key="1">
    <citation type="journal article" date="2020" name="Stud. Mycol.">
        <title>101 Dothideomycetes genomes: a test case for predicting lifestyles and emergence of pathogens.</title>
        <authorList>
            <person name="Haridas S."/>
            <person name="Albert R."/>
            <person name="Binder M."/>
            <person name="Bloem J."/>
            <person name="Labutti K."/>
            <person name="Salamov A."/>
            <person name="Andreopoulos B."/>
            <person name="Baker S."/>
            <person name="Barry K."/>
            <person name="Bills G."/>
            <person name="Bluhm B."/>
            <person name="Cannon C."/>
            <person name="Castanera R."/>
            <person name="Culley D."/>
            <person name="Daum C."/>
            <person name="Ezra D."/>
            <person name="Gonzalez J."/>
            <person name="Henrissat B."/>
            <person name="Kuo A."/>
            <person name="Liang C."/>
            <person name="Lipzen A."/>
            <person name="Lutzoni F."/>
            <person name="Magnuson J."/>
            <person name="Mondo S."/>
            <person name="Nolan M."/>
            <person name="Ohm R."/>
            <person name="Pangilinan J."/>
            <person name="Park H.-J."/>
            <person name="Ramirez L."/>
            <person name="Alfaro M."/>
            <person name="Sun H."/>
            <person name="Tritt A."/>
            <person name="Yoshinaga Y."/>
            <person name="Zwiers L.-H."/>
            <person name="Turgeon B."/>
            <person name="Goodwin S."/>
            <person name="Spatafora J."/>
            <person name="Crous P."/>
            <person name="Grigoriev I."/>
        </authorList>
    </citation>
    <scope>NUCLEOTIDE SEQUENCE</scope>
    <source>
        <strain evidence="3">CBS 627.86</strain>
    </source>
</reference>
<proteinExistence type="predicted"/>
<evidence type="ECO:0000313" key="3">
    <source>
        <dbReference type="EMBL" id="KAF2111394.1"/>
    </source>
</evidence>
<keyword evidence="4" id="KW-1185">Reference proteome</keyword>
<accession>A0A6A5YX69</accession>
<protein>
    <submittedName>
        <fullName evidence="3">Uncharacterized protein</fullName>
    </submittedName>
</protein>
<feature type="compositionally biased region" description="Basic and acidic residues" evidence="1">
    <location>
        <begin position="35"/>
        <end position="47"/>
    </location>
</feature>
<feature type="region of interest" description="Disordered" evidence="1">
    <location>
        <begin position="35"/>
        <end position="155"/>
    </location>
</feature>
<keyword evidence="2" id="KW-0812">Transmembrane</keyword>
<feature type="transmembrane region" description="Helical" evidence="2">
    <location>
        <begin position="575"/>
        <end position="594"/>
    </location>
</feature>
<dbReference type="AlphaFoldDB" id="A0A6A5YX69"/>
<feature type="compositionally biased region" description="Polar residues" evidence="1">
    <location>
        <begin position="102"/>
        <end position="113"/>
    </location>
</feature>
<feature type="compositionally biased region" description="Low complexity" evidence="1">
    <location>
        <begin position="114"/>
        <end position="125"/>
    </location>
</feature>
<sequence>MSDNQWIWSAEHGDHYKVLRSDGSYDYIWSRATHTRLDPGDSTKHMEQSYSSNTSKPHLPSELLQKNQVRSRSDGPSVSRETSLTQKSTERGIKALKARPSRQVQTQRHQQGATNIEPTTNPEPTTDLRTRHDSAPVVSQFGPTTSSANSSGVRHDQDVQALYEANPVSSETIRAGKNAVAGAGLKWKVLDDLDPMQLADILWNKLRFATVFADAVHNKLVDITEFESDLHLLIEEFWIKSLEGRPLLNPRSESTIAIARRVSSTLCSRGLKTVENQLPGGNFNKHCGDQRWMDVPRPFGDRLYELVQAASNSSNDGDVSSSVVQTMPETQSAPQMQAQHRQLPGTISLASLTANTSDPSASNGQTAVVITGRILFVVESGDSLELTQIPVHGKRTIDFFRNLRSDYFKLRGYWRTHLSVWRFSHRDFYSFVKWDAFSYAPHKKNEYPDPRNKDYVYDPCPPEIVPPVSEHEFRCRFRSCAGSKPTLLHHISNRLFGKRPSLPHSDELLKYIPKKVSQLDESNEERETFWTPYARQRISLIGVVAYVLVCLLMPALWFFFMWLFGWNHRADLQGASILLSLTLGALSLFMSVLLSSMRFGRDE</sequence>
<evidence type="ECO:0000313" key="4">
    <source>
        <dbReference type="Proteomes" id="UP000799770"/>
    </source>
</evidence>